<evidence type="ECO:0000313" key="3">
    <source>
        <dbReference type="Proteomes" id="UP000195062"/>
    </source>
</evidence>
<protein>
    <submittedName>
        <fullName evidence="2">Uncharacterized protein</fullName>
    </submittedName>
</protein>
<evidence type="ECO:0000313" key="2">
    <source>
        <dbReference type="EMBL" id="OUD99969.1"/>
    </source>
</evidence>
<gene>
    <name evidence="2" type="ORF">CMMCAS07_19520</name>
</gene>
<organism evidence="2 3">
    <name type="scientific">Clavibacter michiganensis subsp. michiganensis</name>
    <dbReference type="NCBI Taxonomy" id="33013"/>
    <lineage>
        <taxon>Bacteria</taxon>
        <taxon>Bacillati</taxon>
        <taxon>Actinomycetota</taxon>
        <taxon>Actinomycetes</taxon>
        <taxon>Micrococcales</taxon>
        <taxon>Microbacteriaceae</taxon>
        <taxon>Clavibacter</taxon>
    </lineage>
</organism>
<keyword evidence="3" id="KW-1185">Reference proteome</keyword>
<evidence type="ECO:0000256" key="1">
    <source>
        <dbReference type="SAM" id="MobiDB-lite"/>
    </source>
</evidence>
<sequence length="57" mass="6549">MPNDTFLRWGTWKPRSPRMALMMPMSLRRTTALCVSESTTRSGERRRFSGATGMLVQ</sequence>
<comment type="caution">
    <text evidence="2">The sequence shown here is derived from an EMBL/GenBank/DDBJ whole genome shotgun (WGS) entry which is preliminary data.</text>
</comment>
<dbReference type="Proteomes" id="UP000195062">
    <property type="component" value="Unassembled WGS sequence"/>
</dbReference>
<reference evidence="2 3" key="1">
    <citation type="submission" date="2016-08" db="EMBL/GenBank/DDBJ databases">
        <title>Genome sequence of Clavibacter michiganensis subsp. michiganensis strain CASJ007.</title>
        <authorList>
            <person name="Thapa S.P."/>
            <person name="Coaker G."/>
        </authorList>
    </citation>
    <scope>NUCLEOTIDE SEQUENCE [LARGE SCALE GENOMIC DNA]</scope>
    <source>
        <strain evidence="2">CASJ007</strain>
    </source>
</reference>
<dbReference type="AlphaFoldDB" id="A0A251XD46"/>
<feature type="region of interest" description="Disordered" evidence="1">
    <location>
        <begin position="34"/>
        <end position="57"/>
    </location>
</feature>
<proteinExistence type="predicted"/>
<dbReference type="EMBL" id="MDHH01000009">
    <property type="protein sequence ID" value="OUD99969.1"/>
    <property type="molecule type" value="Genomic_DNA"/>
</dbReference>
<accession>A0A251XD46</accession>
<name>A0A251XD46_CLAMM</name>